<evidence type="ECO:0000256" key="1">
    <source>
        <dbReference type="SAM" id="MobiDB-lite"/>
    </source>
</evidence>
<evidence type="ECO:0000313" key="2">
    <source>
        <dbReference type="EMBL" id="MFB0833508.1"/>
    </source>
</evidence>
<dbReference type="Proteomes" id="UP001575652">
    <property type="component" value="Unassembled WGS sequence"/>
</dbReference>
<dbReference type="RefSeq" id="WP_373970677.1">
    <property type="nucleotide sequence ID" value="NZ_JBHDLJ010000002.1"/>
</dbReference>
<organism evidence="2 3">
    <name type="scientific">Arthrobacter halodurans</name>
    <dbReference type="NCBI Taxonomy" id="516699"/>
    <lineage>
        <taxon>Bacteria</taxon>
        <taxon>Bacillati</taxon>
        <taxon>Actinomycetota</taxon>
        <taxon>Actinomycetes</taxon>
        <taxon>Micrococcales</taxon>
        <taxon>Micrococcaceae</taxon>
        <taxon>Arthrobacter</taxon>
    </lineage>
</organism>
<gene>
    <name evidence="2" type="ORF">ACETWP_02825</name>
</gene>
<dbReference type="EMBL" id="JBHDLJ010000002">
    <property type="protein sequence ID" value="MFB0833508.1"/>
    <property type="molecule type" value="Genomic_DNA"/>
</dbReference>
<evidence type="ECO:0008006" key="4">
    <source>
        <dbReference type="Google" id="ProtNLM"/>
    </source>
</evidence>
<evidence type="ECO:0000313" key="3">
    <source>
        <dbReference type="Proteomes" id="UP001575652"/>
    </source>
</evidence>
<reference evidence="2 3" key="1">
    <citation type="submission" date="2024-09" db="EMBL/GenBank/DDBJ databases">
        <authorList>
            <person name="Salinas-Garcia M.A."/>
            <person name="Prieme A."/>
        </authorList>
    </citation>
    <scope>NUCLEOTIDE SEQUENCE [LARGE SCALE GENOMIC DNA]</scope>
    <source>
        <strain evidence="2 3">DSM 21081</strain>
    </source>
</reference>
<accession>A0ABV4UIY5</accession>
<keyword evidence="3" id="KW-1185">Reference proteome</keyword>
<comment type="caution">
    <text evidence="2">The sequence shown here is derived from an EMBL/GenBank/DDBJ whole genome shotgun (WGS) entry which is preliminary data.</text>
</comment>
<feature type="region of interest" description="Disordered" evidence="1">
    <location>
        <begin position="54"/>
        <end position="75"/>
    </location>
</feature>
<sequence>MNIESLRNPWFMLAMVLLAGGAFVASVLGRPVPGWSSIVVGLAVLAFARHRQGARIPRGGPRTRPGHRTKDGHGH</sequence>
<name>A0ABV4UIY5_9MICC</name>
<protein>
    <recommendedName>
        <fullName evidence="4">MYXO-CTERM domain-containing protein</fullName>
    </recommendedName>
</protein>
<proteinExistence type="predicted"/>